<proteinExistence type="predicted"/>
<protein>
    <recommendedName>
        <fullName evidence="3">Germinal center-associated signaling and motility-like protein</fullName>
    </recommendedName>
</protein>
<dbReference type="InterPro" id="IPR031364">
    <property type="entry name" value="GC_assoc_lym"/>
</dbReference>
<accession>A0A151MD79</accession>
<sequence>MGNCIHKTRQEICTFRKGQDKAGKSLRCFSTASKKNREGKDSDSASEVCYAVISPQENLEEKDSDNTSEVCYTVISHQSIKEKPSVNKSNVEIEYTLVNLPASKVTTNSYQDNEYEYVMIK</sequence>
<dbReference type="AlphaFoldDB" id="A0A151MD79"/>
<gene>
    <name evidence="1" type="ORF">Y1Q_0003044</name>
</gene>
<evidence type="ECO:0008006" key="3">
    <source>
        <dbReference type="Google" id="ProtNLM"/>
    </source>
</evidence>
<reference evidence="1 2" key="1">
    <citation type="journal article" date="2012" name="Genome Biol.">
        <title>Sequencing three crocodilian genomes to illuminate the evolution of archosaurs and amniotes.</title>
        <authorList>
            <person name="St John J.A."/>
            <person name="Braun E.L."/>
            <person name="Isberg S.R."/>
            <person name="Miles L.G."/>
            <person name="Chong A.Y."/>
            <person name="Gongora J."/>
            <person name="Dalzell P."/>
            <person name="Moran C."/>
            <person name="Bed'hom B."/>
            <person name="Abzhanov A."/>
            <person name="Burgess S.C."/>
            <person name="Cooksey A.M."/>
            <person name="Castoe T.A."/>
            <person name="Crawford N.G."/>
            <person name="Densmore L.D."/>
            <person name="Drew J.C."/>
            <person name="Edwards S.V."/>
            <person name="Faircloth B.C."/>
            <person name="Fujita M.K."/>
            <person name="Greenwold M.J."/>
            <person name="Hoffmann F.G."/>
            <person name="Howard J.M."/>
            <person name="Iguchi T."/>
            <person name="Janes D.E."/>
            <person name="Khan S.Y."/>
            <person name="Kohno S."/>
            <person name="de Koning A.J."/>
            <person name="Lance S.L."/>
            <person name="McCarthy F.M."/>
            <person name="McCormack J.E."/>
            <person name="Merchant M.E."/>
            <person name="Peterson D.G."/>
            <person name="Pollock D.D."/>
            <person name="Pourmand N."/>
            <person name="Raney B.J."/>
            <person name="Roessler K.A."/>
            <person name="Sanford J.R."/>
            <person name="Sawyer R.H."/>
            <person name="Schmidt C.J."/>
            <person name="Triplett E.W."/>
            <person name="Tuberville T.D."/>
            <person name="Venegas-Anaya M."/>
            <person name="Howard J.T."/>
            <person name="Jarvis E.D."/>
            <person name="Guillette L.J.Jr."/>
            <person name="Glenn T.C."/>
            <person name="Green R.E."/>
            <person name="Ray D.A."/>
        </authorList>
    </citation>
    <scope>NUCLEOTIDE SEQUENCE [LARGE SCALE GENOMIC DNA]</scope>
    <source>
        <strain evidence="1">KSC_2009_1</strain>
    </source>
</reference>
<keyword evidence="2" id="KW-1185">Reference proteome</keyword>
<dbReference type="GO" id="GO:0050855">
    <property type="term" value="P:regulation of B cell receptor signaling pathway"/>
    <property type="evidence" value="ECO:0007669"/>
    <property type="project" value="InterPro"/>
</dbReference>
<dbReference type="EMBL" id="AKHW03006231">
    <property type="protein sequence ID" value="KYO22477.1"/>
    <property type="molecule type" value="Genomic_DNA"/>
</dbReference>
<organism evidence="1 2">
    <name type="scientific">Alligator mississippiensis</name>
    <name type="common">American alligator</name>
    <dbReference type="NCBI Taxonomy" id="8496"/>
    <lineage>
        <taxon>Eukaryota</taxon>
        <taxon>Metazoa</taxon>
        <taxon>Chordata</taxon>
        <taxon>Craniata</taxon>
        <taxon>Vertebrata</taxon>
        <taxon>Euteleostomi</taxon>
        <taxon>Archelosauria</taxon>
        <taxon>Archosauria</taxon>
        <taxon>Crocodylia</taxon>
        <taxon>Alligatoridae</taxon>
        <taxon>Alligatorinae</taxon>
        <taxon>Alligator</taxon>
    </lineage>
</organism>
<comment type="caution">
    <text evidence="1">The sequence shown here is derived from an EMBL/GenBank/DDBJ whole genome shotgun (WGS) entry which is preliminary data.</text>
</comment>
<name>A0A151MD79_ALLMI</name>
<evidence type="ECO:0000313" key="1">
    <source>
        <dbReference type="EMBL" id="KYO22477.1"/>
    </source>
</evidence>
<dbReference type="GO" id="GO:2000401">
    <property type="term" value="P:regulation of lymphocyte migration"/>
    <property type="evidence" value="ECO:0007669"/>
    <property type="project" value="InterPro"/>
</dbReference>
<dbReference type="Pfam" id="PF15666">
    <property type="entry name" value="HGAL"/>
    <property type="match status" value="1"/>
</dbReference>
<dbReference type="Proteomes" id="UP000050525">
    <property type="component" value="Unassembled WGS sequence"/>
</dbReference>
<evidence type="ECO:0000313" key="2">
    <source>
        <dbReference type="Proteomes" id="UP000050525"/>
    </source>
</evidence>